<reference evidence="2" key="1">
    <citation type="journal article" date="2019" name="Int. J. Syst. Evol. Microbiol.">
        <title>The Global Catalogue of Microorganisms (GCM) 10K type strain sequencing project: providing services to taxonomists for standard genome sequencing and annotation.</title>
        <authorList>
            <consortium name="The Broad Institute Genomics Platform"/>
            <consortium name="The Broad Institute Genome Sequencing Center for Infectious Disease"/>
            <person name="Wu L."/>
            <person name="Ma J."/>
        </authorList>
    </citation>
    <scope>NUCLEOTIDE SEQUENCE [LARGE SCALE GENOMIC DNA]</scope>
    <source>
        <strain evidence="2">CCUG 61889</strain>
    </source>
</reference>
<name>A0ABV8B8Y4_9BACI</name>
<sequence>MKQVLQHVKDALEQSFDDPKAHDLDHCIKELEQAKAAAGDKAAMLEDVIRAVTHAKHAQVQLENAEDLSATNAFGGAYRAIDQAIEAFSDHNNDPF</sequence>
<comment type="caution">
    <text evidence="1">The sequence shown here is derived from an EMBL/GenBank/DDBJ whole genome shotgun (WGS) entry which is preliminary data.</text>
</comment>
<evidence type="ECO:0000313" key="1">
    <source>
        <dbReference type="EMBL" id="MFC3885666.1"/>
    </source>
</evidence>
<organism evidence="1 2">
    <name type="scientific">Bacillus songklensis</name>
    <dbReference type="NCBI Taxonomy" id="1069116"/>
    <lineage>
        <taxon>Bacteria</taxon>
        <taxon>Bacillati</taxon>
        <taxon>Bacillota</taxon>
        <taxon>Bacilli</taxon>
        <taxon>Bacillales</taxon>
        <taxon>Bacillaceae</taxon>
        <taxon>Bacillus</taxon>
    </lineage>
</organism>
<accession>A0ABV8B8Y4</accession>
<evidence type="ECO:0000313" key="2">
    <source>
        <dbReference type="Proteomes" id="UP001595752"/>
    </source>
</evidence>
<proteinExistence type="predicted"/>
<gene>
    <name evidence="1" type="ORF">ACFOU2_20190</name>
</gene>
<keyword evidence="2" id="KW-1185">Reference proteome</keyword>
<dbReference type="EMBL" id="JBHRZT010000072">
    <property type="protein sequence ID" value="MFC3885666.1"/>
    <property type="molecule type" value="Genomic_DNA"/>
</dbReference>
<protein>
    <submittedName>
        <fullName evidence="1">Uncharacterized protein</fullName>
    </submittedName>
</protein>
<dbReference type="RefSeq" id="WP_377918063.1">
    <property type="nucleotide sequence ID" value="NZ_JBHRZT010000072.1"/>
</dbReference>
<dbReference type="Proteomes" id="UP001595752">
    <property type="component" value="Unassembled WGS sequence"/>
</dbReference>